<sequence length="84" mass="8972">MALDSPGVYSSEVYEASQEELLPPSRWSPLPPIIKERRLCAAVSITNPSALVIGGIGRNQLGLRSIELLTQLVSEGGGGGQKRR</sequence>
<keyword evidence="2" id="KW-1185">Reference proteome</keyword>
<accession>A0A564XV05</accession>
<proteinExistence type="predicted"/>
<reference evidence="1 2" key="1">
    <citation type="submission" date="2019-07" db="EMBL/GenBank/DDBJ databases">
        <authorList>
            <person name="Jastrzebski P J."/>
            <person name="Paukszto L."/>
            <person name="Jastrzebski P J."/>
        </authorList>
    </citation>
    <scope>NUCLEOTIDE SEQUENCE [LARGE SCALE GENOMIC DNA]</scope>
    <source>
        <strain evidence="1 2">WMS-il1</strain>
    </source>
</reference>
<dbReference type="EMBL" id="CABIJS010000007">
    <property type="protein sequence ID" value="VUZ38837.1"/>
    <property type="molecule type" value="Genomic_DNA"/>
</dbReference>
<feature type="non-terminal residue" evidence="1">
    <location>
        <position position="84"/>
    </location>
</feature>
<name>A0A564XV05_HYMDI</name>
<dbReference type="AlphaFoldDB" id="A0A564XV05"/>
<evidence type="ECO:0000313" key="2">
    <source>
        <dbReference type="Proteomes" id="UP000321570"/>
    </source>
</evidence>
<organism evidence="1 2">
    <name type="scientific">Hymenolepis diminuta</name>
    <name type="common">Rat tapeworm</name>
    <dbReference type="NCBI Taxonomy" id="6216"/>
    <lineage>
        <taxon>Eukaryota</taxon>
        <taxon>Metazoa</taxon>
        <taxon>Spiralia</taxon>
        <taxon>Lophotrochozoa</taxon>
        <taxon>Platyhelminthes</taxon>
        <taxon>Cestoda</taxon>
        <taxon>Eucestoda</taxon>
        <taxon>Cyclophyllidea</taxon>
        <taxon>Hymenolepididae</taxon>
        <taxon>Hymenolepis</taxon>
    </lineage>
</organism>
<protein>
    <submittedName>
        <fullName evidence="1">Uncharacterized protein</fullName>
    </submittedName>
</protein>
<dbReference type="Proteomes" id="UP000321570">
    <property type="component" value="Unassembled WGS sequence"/>
</dbReference>
<gene>
    <name evidence="1" type="ORF">WMSIL1_LOCUS211</name>
</gene>
<evidence type="ECO:0000313" key="1">
    <source>
        <dbReference type="EMBL" id="VUZ38837.1"/>
    </source>
</evidence>